<keyword evidence="9" id="KW-0418">Kinase</keyword>
<dbReference type="InterPro" id="IPR004358">
    <property type="entry name" value="Sig_transdc_His_kin-like_C"/>
</dbReference>
<dbReference type="NCBIfam" id="TIGR00229">
    <property type="entry name" value="sensory_box"/>
    <property type="match status" value="1"/>
</dbReference>
<keyword evidence="16" id="KW-1185">Reference proteome</keyword>
<evidence type="ECO:0000256" key="3">
    <source>
        <dbReference type="ARBA" id="ARBA00012438"/>
    </source>
</evidence>
<evidence type="ECO:0000256" key="8">
    <source>
        <dbReference type="ARBA" id="ARBA00022741"/>
    </source>
</evidence>
<dbReference type="InterPro" id="IPR013655">
    <property type="entry name" value="PAS_fold_3"/>
</dbReference>
<comment type="caution">
    <text evidence="15">The sequence shown here is derived from an EMBL/GenBank/DDBJ whole genome shotgun (WGS) entry which is preliminary data.</text>
</comment>
<dbReference type="SUPFAM" id="SSF103190">
    <property type="entry name" value="Sensory domain-like"/>
    <property type="match status" value="1"/>
</dbReference>
<name>A0A562IKM1_9GAMM</name>
<dbReference type="Pfam" id="PF08447">
    <property type="entry name" value="PAS_3"/>
    <property type="match status" value="1"/>
</dbReference>
<accession>A0A562IKM1</accession>
<keyword evidence="8" id="KW-0547">Nucleotide-binding</keyword>
<dbReference type="PANTHER" id="PTHR43711:SF26">
    <property type="entry name" value="SENSOR HISTIDINE KINASE RCSC"/>
    <property type="match status" value="1"/>
</dbReference>
<feature type="domain" description="Histidine kinase" evidence="14">
    <location>
        <begin position="607"/>
        <end position="828"/>
    </location>
</feature>
<dbReference type="Proteomes" id="UP000319627">
    <property type="component" value="Unassembled WGS sequence"/>
</dbReference>
<evidence type="ECO:0000256" key="10">
    <source>
        <dbReference type="ARBA" id="ARBA00022840"/>
    </source>
</evidence>
<evidence type="ECO:0000256" key="4">
    <source>
        <dbReference type="ARBA" id="ARBA00022475"/>
    </source>
</evidence>
<proteinExistence type="predicted"/>
<evidence type="ECO:0000256" key="9">
    <source>
        <dbReference type="ARBA" id="ARBA00022777"/>
    </source>
</evidence>
<dbReference type="PANTHER" id="PTHR43711">
    <property type="entry name" value="TWO-COMPONENT HISTIDINE KINASE"/>
    <property type="match status" value="1"/>
</dbReference>
<sequence>MKSRLFGLREWIWRAFVRGALIPLVLVESVLIAVYLIANTSIHKAQTNYLREVAHSELDMASHRESYLIDSQLKEIGQLAELYRHLTTQALLYPKVKLITPPKLAITPTGVRYTPVDTGGAASFYSNITPIKLQDLDKIARLSTLDTLMEGIQKRHPFITSIYFNSWDGYNHIYPWFYTPDQYPHNIWVPEFNFYYLADAQHNPKRQQVWTDVYLDPAGQGWMMSAIAPVYRDDFLEGVVGLDITVGTLLKQINHLSVPWNGYAVLVSDQLNIMALPELGEQDFGLRELTQHSYEDAVRKELLKPEDFNLAKRHTTQALAQAIRQQPKGIINLHLGQQSKLVAWNTVPSTNWHLLMVVDERNVYAETETLSQHYKHIGYLMIGGLVLFYILFFAFMWWRARHLSSALLTPIQGIQDMMAEIGRGHWNPERPESQIQELQNMVQHTINMEEQLQHSEQQRNRTQQRLELVLDSATESLWECDLHSGWTFLRGRFRQRFGLPADSISEAAFLRHIHPDDLEAFKQSKRLTQQQDVPCETEFRFKDANDQYHWLLGRGRIVEYDRGTGTPLLMAGTYVDIDALKQTEANLRQATLEAQAASQAKSRFISSISHELRTPLNAIYGFAQLIQLEQEQRTSDTACQNSEYLRELLVASQHLNALVNDILDWTSIQAEHPKIDMQAVSVAAILNECAELVRLEVVRHELQLRLELPDPRIKILADPRRLRQILLNLLSNAIKYNHPQGVIRLGYQIQDAQIRLSVTDTGKGIAPELQPHLFEPFQRLGQENTAIQGTGIGLSLCRELAKLLKAHIGFTSTLEQGSCFWVEFPIMAPQGTEPSS</sequence>
<keyword evidence="7 13" id="KW-0812">Transmembrane</keyword>
<comment type="catalytic activity">
    <reaction evidence="1">
        <text>ATP + protein L-histidine = ADP + protein N-phospho-L-histidine.</text>
        <dbReference type="EC" id="2.7.13.3"/>
    </reaction>
</comment>
<comment type="subcellular location">
    <subcellularLocation>
        <location evidence="2">Cell membrane</location>
        <topology evidence="2">Multi-pass membrane protein</topology>
    </subcellularLocation>
</comment>
<feature type="transmembrane region" description="Helical" evidence="13">
    <location>
        <begin position="20"/>
        <end position="38"/>
    </location>
</feature>
<evidence type="ECO:0000256" key="11">
    <source>
        <dbReference type="ARBA" id="ARBA00022989"/>
    </source>
</evidence>
<dbReference type="Gene3D" id="3.30.450.20">
    <property type="entry name" value="PAS domain"/>
    <property type="match status" value="2"/>
</dbReference>
<dbReference type="InterPro" id="IPR029151">
    <property type="entry name" value="Sensor-like_sf"/>
</dbReference>
<dbReference type="InterPro" id="IPR036890">
    <property type="entry name" value="HATPase_C_sf"/>
</dbReference>
<keyword evidence="4" id="KW-1003">Cell membrane</keyword>
<evidence type="ECO:0000256" key="12">
    <source>
        <dbReference type="ARBA" id="ARBA00023012"/>
    </source>
</evidence>
<dbReference type="SMART" id="SM00387">
    <property type="entry name" value="HATPase_c"/>
    <property type="match status" value="1"/>
</dbReference>
<keyword evidence="5" id="KW-0597">Phosphoprotein</keyword>
<dbReference type="Gene3D" id="3.30.565.10">
    <property type="entry name" value="Histidine kinase-like ATPase, C-terminal domain"/>
    <property type="match status" value="1"/>
</dbReference>
<evidence type="ECO:0000256" key="1">
    <source>
        <dbReference type="ARBA" id="ARBA00000085"/>
    </source>
</evidence>
<dbReference type="PROSITE" id="PS50109">
    <property type="entry name" value="HIS_KIN"/>
    <property type="match status" value="1"/>
</dbReference>
<feature type="transmembrane region" description="Helical" evidence="13">
    <location>
        <begin position="377"/>
        <end position="398"/>
    </location>
</feature>
<dbReference type="GO" id="GO:0000155">
    <property type="term" value="F:phosphorelay sensor kinase activity"/>
    <property type="evidence" value="ECO:0007669"/>
    <property type="project" value="InterPro"/>
</dbReference>
<dbReference type="Gene3D" id="6.10.340.10">
    <property type="match status" value="1"/>
</dbReference>
<dbReference type="InterPro" id="IPR035965">
    <property type="entry name" value="PAS-like_dom_sf"/>
</dbReference>
<dbReference type="OrthoDB" id="9770795at2"/>
<keyword evidence="12" id="KW-0902">Two-component regulatory system</keyword>
<dbReference type="InterPro" id="IPR003594">
    <property type="entry name" value="HATPase_dom"/>
</dbReference>
<evidence type="ECO:0000256" key="2">
    <source>
        <dbReference type="ARBA" id="ARBA00004651"/>
    </source>
</evidence>
<evidence type="ECO:0000259" key="14">
    <source>
        <dbReference type="PROSITE" id="PS50109"/>
    </source>
</evidence>
<protein>
    <recommendedName>
        <fullName evidence="3">histidine kinase</fullName>
        <ecNumber evidence="3">2.7.13.3</ecNumber>
    </recommendedName>
</protein>
<dbReference type="EMBL" id="VLKG01000005">
    <property type="protein sequence ID" value="TWH71490.1"/>
    <property type="molecule type" value="Genomic_DNA"/>
</dbReference>
<evidence type="ECO:0000313" key="16">
    <source>
        <dbReference type="Proteomes" id="UP000319627"/>
    </source>
</evidence>
<evidence type="ECO:0000256" key="5">
    <source>
        <dbReference type="ARBA" id="ARBA00022553"/>
    </source>
</evidence>
<dbReference type="SUPFAM" id="SSF55785">
    <property type="entry name" value="PYP-like sensor domain (PAS domain)"/>
    <property type="match status" value="1"/>
</dbReference>
<gene>
    <name evidence="15" type="ORF">LX59_01778</name>
</gene>
<evidence type="ECO:0000256" key="7">
    <source>
        <dbReference type="ARBA" id="ARBA00022692"/>
    </source>
</evidence>
<dbReference type="InterPro" id="IPR000014">
    <property type="entry name" value="PAS"/>
</dbReference>
<dbReference type="RefSeq" id="WP_144571476.1">
    <property type="nucleotide sequence ID" value="NZ_VLKG01000005.1"/>
</dbReference>
<dbReference type="GO" id="GO:0005886">
    <property type="term" value="C:plasma membrane"/>
    <property type="evidence" value="ECO:0007669"/>
    <property type="project" value="UniProtKB-SubCell"/>
</dbReference>
<dbReference type="InterPro" id="IPR036097">
    <property type="entry name" value="HisK_dim/P_sf"/>
</dbReference>
<dbReference type="EC" id="2.7.13.3" evidence="3"/>
<dbReference type="InterPro" id="IPR003661">
    <property type="entry name" value="HisK_dim/P_dom"/>
</dbReference>
<keyword evidence="11 13" id="KW-1133">Transmembrane helix</keyword>
<dbReference type="Gene3D" id="1.10.287.130">
    <property type="match status" value="1"/>
</dbReference>
<dbReference type="Pfam" id="PF00512">
    <property type="entry name" value="HisKA"/>
    <property type="match status" value="1"/>
</dbReference>
<dbReference type="Pfam" id="PF02518">
    <property type="entry name" value="HATPase_c"/>
    <property type="match status" value="1"/>
</dbReference>
<dbReference type="GO" id="GO:0005524">
    <property type="term" value="F:ATP binding"/>
    <property type="evidence" value="ECO:0007669"/>
    <property type="project" value="UniProtKB-KW"/>
</dbReference>
<evidence type="ECO:0000256" key="13">
    <source>
        <dbReference type="SAM" id="Phobius"/>
    </source>
</evidence>
<dbReference type="SMART" id="SM00388">
    <property type="entry name" value="HisKA"/>
    <property type="match status" value="1"/>
</dbReference>
<keyword evidence="13" id="KW-0472">Membrane</keyword>
<dbReference type="InterPro" id="IPR050736">
    <property type="entry name" value="Sensor_HK_Regulatory"/>
</dbReference>
<reference evidence="15 16" key="1">
    <citation type="submission" date="2019-07" db="EMBL/GenBank/DDBJ databases">
        <title>Genomic Encyclopedia of Type Strains, Phase I: the one thousand microbial genomes (KMG-I) project.</title>
        <authorList>
            <person name="Kyrpides N."/>
        </authorList>
    </citation>
    <scope>NUCLEOTIDE SEQUENCE [LARGE SCALE GENOMIC DNA]</scope>
    <source>
        <strain evidence="15 16">DSM 375</strain>
    </source>
</reference>
<dbReference type="PRINTS" id="PR00344">
    <property type="entry name" value="BCTRLSENSOR"/>
</dbReference>
<dbReference type="SUPFAM" id="SSF47384">
    <property type="entry name" value="Homodimeric domain of signal transducing histidine kinase"/>
    <property type="match status" value="1"/>
</dbReference>
<keyword evidence="6" id="KW-0808">Transferase</keyword>
<dbReference type="SMART" id="SM00091">
    <property type="entry name" value="PAS"/>
    <property type="match status" value="1"/>
</dbReference>
<dbReference type="CDD" id="cd00130">
    <property type="entry name" value="PAS"/>
    <property type="match status" value="1"/>
</dbReference>
<evidence type="ECO:0000256" key="6">
    <source>
        <dbReference type="ARBA" id="ARBA00022679"/>
    </source>
</evidence>
<dbReference type="FunFam" id="3.30.565.10:FF:000006">
    <property type="entry name" value="Sensor histidine kinase WalK"/>
    <property type="match status" value="1"/>
</dbReference>
<dbReference type="CDD" id="cd00082">
    <property type="entry name" value="HisKA"/>
    <property type="match status" value="1"/>
</dbReference>
<dbReference type="InterPro" id="IPR005467">
    <property type="entry name" value="His_kinase_dom"/>
</dbReference>
<keyword evidence="10" id="KW-0067">ATP-binding</keyword>
<dbReference type="SUPFAM" id="SSF55874">
    <property type="entry name" value="ATPase domain of HSP90 chaperone/DNA topoisomerase II/histidine kinase"/>
    <property type="match status" value="1"/>
</dbReference>
<evidence type="ECO:0000313" key="15">
    <source>
        <dbReference type="EMBL" id="TWH71490.1"/>
    </source>
</evidence>
<dbReference type="CDD" id="cd12913">
    <property type="entry name" value="PDC1_MCP_like"/>
    <property type="match status" value="1"/>
</dbReference>
<organism evidence="15 16">
    <name type="scientific">Azomonas agilis</name>
    <dbReference type="NCBI Taxonomy" id="116849"/>
    <lineage>
        <taxon>Bacteria</taxon>
        <taxon>Pseudomonadati</taxon>
        <taxon>Pseudomonadota</taxon>
        <taxon>Gammaproteobacteria</taxon>
        <taxon>Pseudomonadales</taxon>
        <taxon>Pseudomonadaceae</taxon>
        <taxon>Azomonas</taxon>
    </lineage>
</organism>
<dbReference type="AlphaFoldDB" id="A0A562IKM1"/>